<dbReference type="OrthoDB" id="361693at2759"/>
<proteinExistence type="inferred from homology"/>
<dbReference type="GO" id="GO:0005635">
    <property type="term" value="C:nuclear envelope"/>
    <property type="evidence" value="ECO:0007669"/>
    <property type="project" value="TreeGrafter"/>
</dbReference>
<name>A0A5C3QZK2_9AGAR</name>
<evidence type="ECO:0000259" key="5">
    <source>
        <dbReference type="PROSITE" id="PS50166"/>
    </source>
</evidence>
<dbReference type="AlphaFoldDB" id="A0A5C3QZK2"/>
<sequence length="1044" mass="118198">MDRPSRLLSSSEQIQPVSPDELYQVMLGASSQDPAILKQSSERLKQMISMLGALDALQTIAAQPQVPKAVRTQSAIQLKNAIPGTWRSRKALKDEHRNNIRARVFEFTEEEDDTIALCNEEVAAKLARMDYPTRWPNLIPELMQRIDATLQLRYSNQTSEDPQVTRRLKRLLRLLKVILAELVSVKMLHGVQTMGAIVRDFGALLWGYYKTISALFMFPPDVSALTEPRYGQDILFAHLTFKAIFKLANWLWMRMERQGREFFDQNKPWFDEVVATTMNNVQILVDLRFKSMMALHQPGAISPTAKSSLDMLTRHIRLLGKFFRALQRFSAAKFTKLPSCDDLVLYYWGQAVQAADASPDMTYDSNEAAFPVRFLVQAMVLFKDSLSQWTPVKKIDNTPNSQALSPDFVEKAVGLLVTRFMPLNPKDLDSWMSDPEEWVNMEDQENDQWEFQLRPCSERVLITLANQHQEYVTPLLKTTFSRVFDPANNQAAVDLPGVIEREALYCALGRCCHKLKGEIPFEDWLGRIFAVEARSQNKLYPIIKRRIAWVIGKWVGESCSSPNNPLVWEILVGLLQSRGDGSDEVVRLTAAVSLKDCINVIDFEPAVFEPHLPVVVTELMRLMGESEAWESKRKLSEALNVTIERVGSRITSLTSVITAPLPKFWTEAADNWMFKSSLLTTVTTLLHAIKTESSGLSDLLVPLIQDSLSPVSMKHLDDYVLTLWSAALRNTTTVQRFNSAACLLDLAPIAVNLLATNLDLLGKIISIVDSYLILDSVSLIQACGINLFMAAKNVLAAKSAPEINQKQLTRTIHALIQVAPSSSWGEFMHFSELFGTILHIVRENEAGTLFLLEQIHVLARTALVDAPMFLKLMQGACEQTPALSELQVWDGLLDHWIGKFDNMSEPQYRKLTAMSLAALAATGRVDVLKRLPAEVYNLWLDVLYEIKEMAEERPGSPGPLFIRNWETEDPPHDFFDGSEETAEYERRRRMWDNDPVRTIKFTAFLDARLRDAEASVGFAVFQAECIAKTDQSLIEQITKELRRK</sequence>
<accession>A0A5C3QZK2</accession>
<dbReference type="InterPro" id="IPR011989">
    <property type="entry name" value="ARM-like"/>
</dbReference>
<evidence type="ECO:0000313" key="7">
    <source>
        <dbReference type="Proteomes" id="UP000305067"/>
    </source>
</evidence>
<keyword evidence="4" id="KW-0539">Nucleus</keyword>
<dbReference type="InterPro" id="IPR001494">
    <property type="entry name" value="Importin-beta_N"/>
</dbReference>
<dbReference type="Proteomes" id="UP000305067">
    <property type="component" value="Unassembled WGS sequence"/>
</dbReference>
<comment type="subcellular location">
    <subcellularLocation>
        <location evidence="1">Nucleus</location>
    </subcellularLocation>
</comment>
<comment type="similarity">
    <text evidence="2">Belongs to the importin beta family.</text>
</comment>
<dbReference type="STRING" id="1884261.A0A5C3QZK2"/>
<evidence type="ECO:0000256" key="4">
    <source>
        <dbReference type="ARBA" id="ARBA00023242"/>
    </source>
</evidence>
<dbReference type="Pfam" id="PF25758">
    <property type="entry name" value="TPR_IPO11"/>
    <property type="match status" value="1"/>
</dbReference>
<dbReference type="SUPFAM" id="SSF48371">
    <property type="entry name" value="ARM repeat"/>
    <property type="match status" value="1"/>
</dbReference>
<dbReference type="PROSITE" id="PS50166">
    <property type="entry name" value="IMPORTIN_B_NT"/>
    <property type="match status" value="1"/>
</dbReference>
<dbReference type="InterPro" id="IPR016024">
    <property type="entry name" value="ARM-type_fold"/>
</dbReference>
<dbReference type="EMBL" id="ML178816">
    <property type="protein sequence ID" value="TFL05961.1"/>
    <property type="molecule type" value="Genomic_DNA"/>
</dbReference>
<evidence type="ECO:0000256" key="3">
    <source>
        <dbReference type="ARBA" id="ARBA00022448"/>
    </source>
</evidence>
<organism evidence="6 7">
    <name type="scientific">Pterulicium gracile</name>
    <dbReference type="NCBI Taxonomy" id="1884261"/>
    <lineage>
        <taxon>Eukaryota</taxon>
        <taxon>Fungi</taxon>
        <taxon>Dikarya</taxon>
        <taxon>Basidiomycota</taxon>
        <taxon>Agaricomycotina</taxon>
        <taxon>Agaricomycetes</taxon>
        <taxon>Agaricomycetidae</taxon>
        <taxon>Agaricales</taxon>
        <taxon>Pleurotineae</taxon>
        <taxon>Pterulaceae</taxon>
        <taxon>Pterulicium</taxon>
    </lineage>
</organism>
<dbReference type="GO" id="GO:0006606">
    <property type="term" value="P:protein import into nucleus"/>
    <property type="evidence" value="ECO:0007669"/>
    <property type="project" value="TreeGrafter"/>
</dbReference>
<evidence type="ECO:0000256" key="2">
    <source>
        <dbReference type="ARBA" id="ARBA00007991"/>
    </source>
</evidence>
<dbReference type="PANTHER" id="PTHR10997:SF7">
    <property type="entry name" value="IMPORTIN-11"/>
    <property type="match status" value="1"/>
</dbReference>
<evidence type="ECO:0000313" key="6">
    <source>
        <dbReference type="EMBL" id="TFL05961.1"/>
    </source>
</evidence>
<protein>
    <submittedName>
        <fullName evidence="6">Armadillo-type protein</fullName>
    </submittedName>
</protein>
<dbReference type="InterPro" id="IPR058669">
    <property type="entry name" value="TPR_IPO7/11-like"/>
</dbReference>
<feature type="domain" description="Importin N-terminal" evidence="5">
    <location>
        <begin position="40"/>
        <end position="110"/>
    </location>
</feature>
<keyword evidence="7" id="KW-1185">Reference proteome</keyword>
<gene>
    <name evidence="6" type="ORF">BDV98DRAFT_560927</name>
</gene>
<dbReference type="GO" id="GO:0005829">
    <property type="term" value="C:cytosol"/>
    <property type="evidence" value="ECO:0007669"/>
    <property type="project" value="TreeGrafter"/>
</dbReference>
<reference evidence="6 7" key="1">
    <citation type="journal article" date="2019" name="Nat. Ecol. Evol.">
        <title>Megaphylogeny resolves global patterns of mushroom evolution.</title>
        <authorList>
            <person name="Varga T."/>
            <person name="Krizsan K."/>
            <person name="Foldi C."/>
            <person name="Dima B."/>
            <person name="Sanchez-Garcia M."/>
            <person name="Sanchez-Ramirez S."/>
            <person name="Szollosi G.J."/>
            <person name="Szarkandi J.G."/>
            <person name="Papp V."/>
            <person name="Albert L."/>
            <person name="Andreopoulos W."/>
            <person name="Angelini C."/>
            <person name="Antonin V."/>
            <person name="Barry K.W."/>
            <person name="Bougher N.L."/>
            <person name="Buchanan P."/>
            <person name="Buyck B."/>
            <person name="Bense V."/>
            <person name="Catcheside P."/>
            <person name="Chovatia M."/>
            <person name="Cooper J."/>
            <person name="Damon W."/>
            <person name="Desjardin D."/>
            <person name="Finy P."/>
            <person name="Geml J."/>
            <person name="Haridas S."/>
            <person name="Hughes K."/>
            <person name="Justo A."/>
            <person name="Karasinski D."/>
            <person name="Kautmanova I."/>
            <person name="Kiss B."/>
            <person name="Kocsube S."/>
            <person name="Kotiranta H."/>
            <person name="LaButti K.M."/>
            <person name="Lechner B.E."/>
            <person name="Liimatainen K."/>
            <person name="Lipzen A."/>
            <person name="Lukacs Z."/>
            <person name="Mihaltcheva S."/>
            <person name="Morgado L.N."/>
            <person name="Niskanen T."/>
            <person name="Noordeloos M.E."/>
            <person name="Ohm R.A."/>
            <person name="Ortiz-Santana B."/>
            <person name="Ovrebo C."/>
            <person name="Racz N."/>
            <person name="Riley R."/>
            <person name="Savchenko A."/>
            <person name="Shiryaev A."/>
            <person name="Soop K."/>
            <person name="Spirin V."/>
            <person name="Szebenyi C."/>
            <person name="Tomsovsky M."/>
            <person name="Tulloss R.E."/>
            <person name="Uehling J."/>
            <person name="Grigoriev I.V."/>
            <person name="Vagvolgyi C."/>
            <person name="Papp T."/>
            <person name="Martin F.M."/>
            <person name="Miettinen O."/>
            <person name="Hibbett D.S."/>
            <person name="Nagy L.G."/>
        </authorList>
    </citation>
    <scope>NUCLEOTIDE SEQUENCE [LARGE SCALE GENOMIC DNA]</scope>
    <source>
        <strain evidence="6 7">CBS 309.79</strain>
    </source>
</reference>
<evidence type="ECO:0000256" key="1">
    <source>
        <dbReference type="ARBA" id="ARBA00004123"/>
    </source>
</evidence>
<dbReference type="Pfam" id="PF03810">
    <property type="entry name" value="IBN_N"/>
    <property type="match status" value="1"/>
</dbReference>
<dbReference type="Gene3D" id="1.25.10.10">
    <property type="entry name" value="Leucine-rich Repeat Variant"/>
    <property type="match status" value="1"/>
</dbReference>
<dbReference type="PANTHER" id="PTHR10997">
    <property type="entry name" value="IMPORTIN-7, 8, 11"/>
    <property type="match status" value="1"/>
</dbReference>
<dbReference type="GO" id="GO:0031267">
    <property type="term" value="F:small GTPase binding"/>
    <property type="evidence" value="ECO:0007669"/>
    <property type="project" value="InterPro"/>
</dbReference>
<keyword evidence="3" id="KW-0813">Transport</keyword>